<dbReference type="STRING" id="1802701.A3A33_04015"/>
<accession>A0A1F8GRN0</accession>
<protein>
    <submittedName>
        <fullName evidence="1">Uncharacterized protein</fullName>
    </submittedName>
</protein>
<evidence type="ECO:0000313" key="1">
    <source>
        <dbReference type="EMBL" id="OGN28075.1"/>
    </source>
</evidence>
<evidence type="ECO:0000313" key="2">
    <source>
        <dbReference type="Proteomes" id="UP000179047"/>
    </source>
</evidence>
<name>A0A1F8GRN0_9BACT</name>
<dbReference type="EMBL" id="MGKP01000024">
    <property type="protein sequence ID" value="OGN28075.1"/>
    <property type="molecule type" value="Genomic_DNA"/>
</dbReference>
<reference evidence="1 2" key="1">
    <citation type="journal article" date="2016" name="Nat. Commun.">
        <title>Thousands of microbial genomes shed light on interconnected biogeochemical processes in an aquifer system.</title>
        <authorList>
            <person name="Anantharaman K."/>
            <person name="Brown C.T."/>
            <person name="Hug L.A."/>
            <person name="Sharon I."/>
            <person name="Castelle C.J."/>
            <person name="Probst A.J."/>
            <person name="Thomas B.C."/>
            <person name="Singh A."/>
            <person name="Wilkins M.J."/>
            <person name="Karaoz U."/>
            <person name="Brodie E.L."/>
            <person name="Williams K.H."/>
            <person name="Hubbard S.S."/>
            <person name="Banfield J.F."/>
        </authorList>
    </citation>
    <scope>NUCLEOTIDE SEQUENCE [LARGE SCALE GENOMIC DNA]</scope>
</reference>
<comment type="caution">
    <text evidence="1">The sequence shown here is derived from an EMBL/GenBank/DDBJ whole genome shotgun (WGS) entry which is preliminary data.</text>
</comment>
<dbReference type="AlphaFoldDB" id="A0A1F8GRN0"/>
<sequence length="98" mass="10509">MRIWLLGFVILFGCSVKPASERYEIRTGFAAGVIVAKHPAPELERLGHCMLEIQKSKSSAEWSVLAVGHAACAFPPDGDTIISFVWVNTTGGIVAIAP</sequence>
<proteinExistence type="predicted"/>
<organism evidence="1 2">
    <name type="scientific">Candidatus Yanofskybacteria bacterium RIFCSPLOWO2_01_FULL_49_25</name>
    <dbReference type="NCBI Taxonomy" id="1802701"/>
    <lineage>
        <taxon>Bacteria</taxon>
        <taxon>Candidatus Yanofskyibacteriota</taxon>
    </lineage>
</organism>
<gene>
    <name evidence="1" type="ORF">A3A33_04015</name>
</gene>
<dbReference type="Proteomes" id="UP000179047">
    <property type="component" value="Unassembled WGS sequence"/>
</dbReference>